<accession>A0ABQ2EQQ8</accession>
<gene>
    <name evidence="2" type="ORF">GCM10011583_60460</name>
</gene>
<reference evidence="3" key="1">
    <citation type="journal article" date="2019" name="Int. J. Syst. Evol. Microbiol.">
        <title>The Global Catalogue of Microorganisms (GCM) 10K type strain sequencing project: providing services to taxonomists for standard genome sequencing and annotation.</title>
        <authorList>
            <consortium name="The Broad Institute Genomics Platform"/>
            <consortium name="The Broad Institute Genome Sequencing Center for Infectious Disease"/>
            <person name="Wu L."/>
            <person name="Ma J."/>
        </authorList>
    </citation>
    <scope>NUCLEOTIDE SEQUENCE [LARGE SCALE GENOMIC DNA]</scope>
    <source>
        <strain evidence="3">CGMCC 4.7275</strain>
    </source>
</reference>
<organism evidence="2 3">
    <name type="scientific">Streptomyces camponoticapitis</name>
    <dbReference type="NCBI Taxonomy" id="1616125"/>
    <lineage>
        <taxon>Bacteria</taxon>
        <taxon>Bacillati</taxon>
        <taxon>Actinomycetota</taxon>
        <taxon>Actinomycetes</taxon>
        <taxon>Kitasatosporales</taxon>
        <taxon>Streptomycetaceae</taxon>
        <taxon>Streptomyces</taxon>
    </lineage>
</organism>
<sequence length="87" mass="9139">MLSGPHRPRRGEGPVDRRGNEDTPGADAWDGSRLSGFAGGGSKGVWSWRAVLFTVGDGRHTVPGGGCGCLRVFGTDEVTELVARACR</sequence>
<keyword evidence="3" id="KW-1185">Reference proteome</keyword>
<comment type="caution">
    <text evidence="2">The sequence shown here is derived from an EMBL/GenBank/DDBJ whole genome shotgun (WGS) entry which is preliminary data.</text>
</comment>
<protein>
    <submittedName>
        <fullName evidence="2">Uncharacterized protein</fullName>
    </submittedName>
</protein>
<evidence type="ECO:0000256" key="1">
    <source>
        <dbReference type="SAM" id="MobiDB-lite"/>
    </source>
</evidence>
<proteinExistence type="predicted"/>
<dbReference type="Proteomes" id="UP000660265">
    <property type="component" value="Unassembled WGS sequence"/>
</dbReference>
<evidence type="ECO:0000313" key="3">
    <source>
        <dbReference type="Proteomes" id="UP000660265"/>
    </source>
</evidence>
<feature type="region of interest" description="Disordered" evidence="1">
    <location>
        <begin position="1"/>
        <end position="34"/>
    </location>
</feature>
<name>A0ABQ2EQQ8_9ACTN</name>
<evidence type="ECO:0000313" key="2">
    <source>
        <dbReference type="EMBL" id="GGK20489.1"/>
    </source>
</evidence>
<dbReference type="EMBL" id="BMMV01000025">
    <property type="protein sequence ID" value="GGK20489.1"/>
    <property type="molecule type" value="Genomic_DNA"/>
</dbReference>
<feature type="compositionally biased region" description="Basic and acidic residues" evidence="1">
    <location>
        <begin position="10"/>
        <end position="21"/>
    </location>
</feature>